<comment type="caution">
    <text evidence="2">The sequence shown here is derived from an EMBL/GenBank/DDBJ whole genome shotgun (WGS) entry which is preliminary data.</text>
</comment>
<proteinExistence type="predicted"/>
<sequence length="120" mass="13984">MSNIKAAKCDNYVDKHRLPYALYSDETLIGFAMIGAYNAEEKYIWLDRFMIDEIFQGKGHSKPLLNKLLMMIKEKWNPDIIVLSIDPTNEKALYLYEKIGFRINGMIDPNNGEKLMEYKA</sequence>
<organism evidence="2 3">
    <name type="scientific">Amphibacillus indicireducens</name>
    <dbReference type="NCBI Taxonomy" id="1076330"/>
    <lineage>
        <taxon>Bacteria</taxon>
        <taxon>Bacillati</taxon>
        <taxon>Bacillota</taxon>
        <taxon>Bacilli</taxon>
        <taxon>Bacillales</taxon>
        <taxon>Bacillaceae</taxon>
        <taxon>Amphibacillus</taxon>
    </lineage>
</organism>
<name>A0ABP7VNW3_9BACI</name>
<dbReference type="SUPFAM" id="SSF55729">
    <property type="entry name" value="Acyl-CoA N-acyltransferases (Nat)"/>
    <property type="match status" value="1"/>
</dbReference>
<gene>
    <name evidence="2" type="ORF">GCM10022410_16280</name>
</gene>
<reference evidence="3" key="1">
    <citation type="journal article" date="2019" name="Int. J. Syst. Evol. Microbiol.">
        <title>The Global Catalogue of Microorganisms (GCM) 10K type strain sequencing project: providing services to taxonomists for standard genome sequencing and annotation.</title>
        <authorList>
            <consortium name="The Broad Institute Genomics Platform"/>
            <consortium name="The Broad Institute Genome Sequencing Center for Infectious Disease"/>
            <person name="Wu L."/>
            <person name="Ma J."/>
        </authorList>
    </citation>
    <scope>NUCLEOTIDE SEQUENCE [LARGE SCALE GENOMIC DNA]</scope>
    <source>
        <strain evidence="3">JCM 17250</strain>
    </source>
</reference>
<dbReference type="InterPro" id="IPR000182">
    <property type="entry name" value="GNAT_dom"/>
</dbReference>
<dbReference type="Gene3D" id="3.40.630.30">
    <property type="match status" value="1"/>
</dbReference>
<dbReference type="Proteomes" id="UP001501734">
    <property type="component" value="Unassembled WGS sequence"/>
</dbReference>
<dbReference type="InterPro" id="IPR016181">
    <property type="entry name" value="Acyl_CoA_acyltransferase"/>
</dbReference>
<keyword evidence="3" id="KW-1185">Reference proteome</keyword>
<evidence type="ECO:0000313" key="2">
    <source>
        <dbReference type="EMBL" id="GAA4071374.1"/>
    </source>
</evidence>
<protein>
    <recommendedName>
        <fullName evidence="1">N-acetyltransferase domain-containing protein</fullName>
    </recommendedName>
</protein>
<feature type="domain" description="N-acetyltransferase" evidence="1">
    <location>
        <begin position="1"/>
        <end position="120"/>
    </location>
</feature>
<evidence type="ECO:0000313" key="3">
    <source>
        <dbReference type="Proteomes" id="UP001501734"/>
    </source>
</evidence>
<evidence type="ECO:0000259" key="1">
    <source>
        <dbReference type="PROSITE" id="PS51186"/>
    </source>
</evidence>
<dbReference type="Pfam" id="PF00583">
    <property type="entry name" value="Acetyltransf_1"/>
    <property type="match status" value="1"/>
</dbReference>
<dbReference type="PROSITE" id="PS51186">
    <property type="entry name" value="GNAT"/>
    <property type="match status" value="1"/>
</dbReference>
<accession>A0ABP7VNW3</accession>
<dbReference type="EMBL" id="BAABDL010000085">
    <property type="protein sequence ID" value="GAA4071374.1"/>
    <property type="molecule type" value="Genomic_DNA"/>
</dbReference>
<dbReference type="CDD" id="cd04301">
    <property type="entry name" value="NAT_SF"/>
    <property type="match status" value="1"/>
</dbReference>
<dbReference type="RefSeq" id="WP_344912057.1">
    <property type="nucleotide sequence ID" value="NZ_BAABDL010000085.1"/>
</dbReference>